<comment type="caution">
    <text evidence="1">The sequence shown here is derived from an EMBL/GenBank/DDBJ whole genome shotgun (WGS) entry which is preliminary data.</text>
</comment>
<dbReference type="Proteomes" id="UP000280271">
    <property type="component" value="Unassembled WGS sequence"/>
</dbReference>
<dbReference type="EMBL" id="RCHC01000003">
    <property type="protein sequence ID" value="RLL23496.1"/>
    <property type="molecule type" value="Genomic_DNA"/>
</dbReference>
<evidence type="ECO:0000313" key="2">
    <source>
        <dbReference type="Proteomes" id="UP000280271"/>
    </source>
</evidence>
<proteinExistence type="predicted"/>
<name>A0ABX9TYN1_9GAMM</name>
<gene>
    <name evidence="1" type="ORF">D9K81_03720</name>
</gene>
<protein>
    <submittedName>
        <fullName evidence="1">Uncharacterized protein</fullName>
    </submittedName>
</protein>
<reference evidence="1 2" key="1">
    <citation type="submission" date="2018-09" db="EMBL/GenBank/DDBJ databases">
        <title>The draft genome of Acinetobacter sp. strains.</title>
        <authorList>
            <person name="Qin J."/>
            <person name="Feng Y."/>
            <person name="Zong Z."/>
        </authorList>
    </citation>
    <scope>NUCLEOTIDE SEQUENCE [LARGE SCALE GENOMIC DNA]</scope>
    <source>
        <strain evidence="1 2">WCHAc060005</strain>
    </source>
</reference>
<accession>A0ABX9TYN1</accession>
<evidence type="ECO:0000313" key="1">
    <source>
        <dbReference type="EMBL" id="RLL23496.1"/>
    </source>
</evidence>
<keyword evidence="2" id="KW-1185">Reference proteome</keyword>
<sequence length="190" mass="22859">MALYLSAITMNDKKIYKILQQWFPELDFKKVPKESQRRDFSHFKAWMMTEKNKDHTRSYLVGLHPEHTLDSQIHQAAVLQDLAIDLDKAQFEIMQAVQPTLYHYDKHKDKIGKNYQVKEQVIEMILSKIYERLVAHHYRMLLIYADQYYWIAVPEHAEKLNKFCKKFEKQFKEEQLKIELFSISDCLQST</sequence>
<organism evidence="1 2">
    <name type="scientific">Acinetobacter chengduensis</name>
    <dbReference type="NCBI Taxonomy" id="2420890"/>
    <lineage>
        <taxon>Bacteria</taxon>
        <taxon>Pseudomonadati</taxon>
        <taxon>Pseudomonadota</taxon>
        <taxon>Gammaproteobacteria</taxon>
        <taxon>Moraxellales</taxon>
        <taxon>Moraxellaceae</taxon>
        <taxon>Acinetobacter</taxon>
    </lineage>
</organism>